<protein>
    <submittedName>
        <fullName evidence="1">Uncharacterized protein</fullName>
    </submittedName>
</protein>
<name>A0A1V0SL33_9VIRU</name>
<gene>
    <name evidence="1" type="ORF">Klosneuvirus_5_93</name>
</gene>
<dbReference type="PANTHER" id="PTHR31827:SF1">
    <property type="entry name" value="EMB|CAB89363.1"/>
    <property type="match status" value="1"/>
</dbReference>
<dbReference type="EMBL" id="KY684112">
    <property type="protein sequence ID" value="ARF12423.1"/>
    <property type="molecule type" value="Genomic_DNA"/>
</dbReference>
<evidence type="ECO:0000313" key="1">
    <source>
        <dbReference type="EMBL" id="ARF12423.1"/>
    </source>
</evidence>
<accession>A0A1V0SL33</accession>
<dbReference type="PANTHER" id="PTHR31827">
    <property type="entry name" value="EMB|CAB89363.1"/>
    <property type="match status" value="1"/>
</dbReference>
<sequence>MIYTKKSYNKKCTYEGCKRYARGIPRFCVKHGGGKRCKTEGCKRVCHYPSELCVSHGGGIRCKHEECPNRANPKFDYCTKHGGYIVCSVEKCKSHALLNSTVCKKHGGGKRCVFKDCKQAACGKTDNCKKHGGGSRCCIIGCKNSARSGKNVCAKHGGEIKCAFPNCKNTKAHGFNHCKTHGGFKPCIVRACGKRRYNTSICCLEHSDDIYVKQDILASALSYDKERVKHDKLTIDTICNLILKDLNELILKQDQKCYFCNINVIMKRGVYNPENISLDRIDSSKGHIKDNVVISCLFCNLGRNCAVSEQWKEMVKVLTNKDIYQPDYSNEERYGKWASDLIYRCKIRHKKIDTNNEFNITLEWLKSQPLICYYTGIKLFPSVKNWYVFQPSLDRIDNNKGYTKDNVVLVSRGLNSARNQMDFYLFLLYIEQFKNK</sequence>
<dbReference type="Gene3D" id="3.30.40.220">
    <property type="match status" value="2"/>
</dbReference>
<proteinExistence type="predicted"/>
<reference evidence="1" key="1">
    <citation type="journal article" date="2017" name="Science">
        <title>Giant viruses with an expanded complement of translation system components.</title>
        <authorList>
            <person name="Schulz F."/>
            <person name="Yutin N."/>
            <person name="Ivanova N.N."/>
            <person name="Ortega D.R."/>
            <person name="Lee T.K."/>
            <person name="Vierheilig J."/>
            <person name="Daims H."/>
            <person name="Horn M."/>
            <person name="Wagner M."/>
            <person name="Jensen G.J."/>
            <person name="Kyrpides N.C."/>
            <person name="Koonin E.V."/>
            <person name="Woyke T."/>
        </authorList>
    </citation>
    <scope>NUCLEOTIDE SEQUENCE</scope>
    <source>
        <strain evidence="1">KNV1</strain>
    </source>
</reference>
<organism evidence="1">
    <name type="scientific">Klosneuvirus KNV1</name>
    <dbReference type="NCBI Taxonomy" id="1977640"/>
    <lineage>
        <taxon>Viruses</taxon>
        <taxon>Varidnaviria</taxon>
        <taxon>Bamfordvirae</taxon>
        <taxon>Nucleocytoviricota</taxon>
        <taxon>Megaviricetes</taxon>
        <taxon>Imitervirales</taxon>
        <taxon>Mimiviridae</taxon>
        <taxon>Klosneuvirinae</taxon>
        <taxon>Klosneuvirus</taxon>
    </lineage>
</organism>